<dbReference type="Gene3D" id="3.10.105.10">
    <property type="entry name" value="Dipeptide-binding Protein, Domain 3"/>
    <property type="match status" value="1"/>
</dbReference>
<evidence type="ECO:0000259" key="4">
    <source>
        <dbReference type="Pfam" id="PF00496"/>
    </source>
</evidence>
<dbReference type="GO" id="GO:0030288">
    <property type="term" value="C:outer membrane-bounded periplasmic space"/>
    <property type="evidence" value="ECO:0007669"/>
    <property type="project" value="UniProtKB-ARBA"/>
</dbReference>
<dbReference type="GO" id="GO:1904680">
    <property type="term" value="F:peptide transmembrane transporter activity"/>
    <property type="evidence" value="ECO:0007669"/>
    <property type="project" value="TreeGrafter"/>
</dbReference>
<evidence type="ECO:0000256" key="1">
    <source>
        <dbReference type="ARBA" id="ARBA00004418"/>
    </source>
</evidence>
<dbReference type="PIRSF" id="PIRSF002741">
    <property type="entry name" value="MppA"/>
    <property type="match status" value="1"/>
</dbReference>
<comment type="similarity">
    <text evidence="2">Belongs to the bacterial solute-binding protein 5 family.</text>
</comment>
<dbReference type="Pfam" id="PF00496">
    <property type="entry name" value="SBP_bac_5"/>
    <property type="match status" value="1"/>
</dbReference>
<dbReference type="PANTHER" id="PTHR30290">
    <property type="entry name" value="PERIPLASMIC BINDING COMPONENT OF ABC TRANSPORTER"/>
    <property type="match status" value="1"/>
</dbReference>
<dbReference type="SUPFAM" id="SSF53850">
    <property type="entry name" value="Periplasmic binding protein-like II"/>
    <property type="match status" value="1"/>
</dbReference>
<dbReference type="Gene3D" id="3.90.76.10">
    <property type="entry name" value="Dipeptide-binding Protein, Domain 1"/>
    <property type="match status" value="1"/>
</dbReference>
<sequence>MTNTSNSRILGALALALSLSTALPGMAEAKEVLTIDLVNEPATLDPHKQWNPDSYYVYRNIFDNLVTRDDAGEIMPQIATEWDQISDTEVVFTIRDDVMFHDGEKLTPEDVVFTVKRITDPAFASPQLGQFDKIVEAEVMEGNKVKLTTDGPYPALLAQLVKLSIVPEHVVTEVGDDAFNANPVGSGPYKFASWNRGVDVKLERNDEYWGEKGVFESAVFRGVPDASTRLANLQAGTADLVVTLNADLAQQLEASGRGKVMTVNTERVAYFAMNSALEPLDNMELRKAIGYAIDREGIVEGLLGGYPKVVDELVSPAHFGWVDGVEGFSYDPDQAKEIISGLGEDAKQTMKLATSPVFDQRVVQAIQQMLTDVGLSVEIETTDMATWLKDQQTTPDQAPMLTFSRWSCACQDADGIMYPLLHSSSAWSRFNDGEIDKLLDDARSELDVEKRQQLYADLHDLVIDKVAILPLYQAAIIYGGAEALEWQPTSNESLFLNRMGWAE</sequence>
<dbReference type="GO" id="GO:0043190">
    <property type="term" value="C:ATP-binding cassette (ABC) transporter complex"/>
    <property type="evidence" value="ECO:0007669"/>
    <property type="project" value="InterPro"/>
</dbReference>
<accession>A0A084U566</accession>
<dbReference type="eggNOG" id="COG0747">
    <property type="taxonomic scope" value="Bacteria"/>
</dbReference>
<dbReference type="EMBL" id="JMQM01000003">
    <property type="protein sequence ID" value="KFB08102.1"/>
    <property type="molecule type" value="Genomic_DNA"/>
</dbReference>
<dbReference type="STRING" id="472175.EL18_03312"/>
<dbReference type="Gene3D" id="3.40.190.10">
    <property type="entry name" value="Periplasmic binding protein-like II"/>
    <property type="match status" value="1"/>
</dbReference>
<comment type="subcellular location">
    <subcellularLocation>
        <location evidence="1">Periplasm</location>
    </subcellularLocation>
</comment>
<evidence type="ECO:0000313" key="5">
    <source>
        <dbReference type="EMBL" id="KFB08102.1"/>
    </source>
</evidence>
<proteinExistence type="inferred from homology"/>
<dbReference type="PATRIC" id="fig|472175.3.peg.3309"/>
<feature type="domain" description="Solute-binding protein family 5" evidence="4">
    <location>
        <begin position="73"/>
        <end position="425"/>
    </location>
</feature>
<evidence type="ECO:0000256" key="3">
    <source>
        <dbReference type="SAM" id="SignalP"/>
    </source>
</evidence>
<dbReference type="OrthoDB" id="9803988at2"/>
<evidence type="ECO:0000313" key="6">
    <source>
        <dbReference type="Proteomes" id="UP000053675"/>
    </source>
</evidence>
<dbReference type="AlphaFoldDB" id="A0A084U566"/>
<organism evidence="5 6">
    <name type="scientific">Nitratireductor basaltis</name>
    <dbReference type="NCBI Taxonomy" id="472175"/>
    <lineage>
        <taxon>Bacteria</taxon>
        <taxon>Pseudomonadati</taxon>
        <taxon>Pseudomonadota</taxon>
        <taxon>Alphaproteobacteria</taxon>
        <taxon>Hyphomicrobiales</taxon>
        <taxon>Phyllobacteriaceae</taxon>
        <taxon>Nitratireductor</taxon>
    </lineage>
</organism>
<dbReference type="InterPro" id="IPR030678">
    <property type="entry name" value="Peptide/Ni-bd"/>
</dbReference>
<protein>
    <submittedName>
        <fullName evidence="5">Oligopeptide ABC transporter substrate-binding protein</fullName>
    </submittedName>
</protein>
<dbReference type="GO" id="GO:0015833">
    <property type="term" value="P:peptide transport"/>
    <property type="evidence" value="ECO:0007669"/>
    <property type="project" value="TreeGrafter"/>
</dbReference>
<feature type="signal peptide" evidence="3">
    <location>
        <begin position="1"/>
        <end position="27"/>
    </location>
</feature>
<name>A0A084U566_9HYPH</name>
<dbReference type="Proteomes" id="UP000053675">
    <property type="component" value="Unassembled WGS sequence"/>
</dbReference>
<dbReference type="InterPro" id="IPR039424">
    <property type="entry name" value="SBP_5"/>
</dbReference>
<reference evidence="5 6" key="1">
    <citation type="submission" date="2014-05" db="EMBL/GenBank/DDBJ databases">
        <title>Draft Genome Sequence of Nitratireductor basaltis Strain UMTGB225, A Marine Bacterium Isolated from Green Barrel Tunicate.</title>
        <authorList>
            <person name="Gan H.Y."/>
        </authorList>
    </citation>
    <scope>NUCLEOTIDE SEQUENCE [LARGE SCALE GENOMIC DNA]</scope>
    <source>
        <strain evidence="5 6">UMTGB225</strain>
    </source>
</reference>
<comment type="caution">
    <text evidence="5">The sequence shown here is derived from an EMBL/GenBank/DDBJ whole genome shotgun (WGS) entry which is preliminary data.</text>
</comment>
<feature type="chain" id="PRO_5001783053" evidence="3">
    <location>
        <begin position="28"/>
        <end position="503"/>
    </location>
</feature>
<gene>
    <name evidence="5" type="ORF">EL18_03312</name>
</gene>
<dbReference type="RefSeq" id="WP_036486718.1">
    <property type="nucleotide sequence ID" value="NZ_JMQM01000003.1"/>
</dbReference>
<evidence type="ECO:0000256" key="2">
    <source>
        <dbReference type="ARBA" id="ARBA00005695"/>
    </source>
</evidence>
<dbReference type="InterPro" id="IPR000914">
    <property type="entry name" value="SBP_5_dom"/>
</dbReference>
<keyword evidence="3" id="KW-0732">Signal</keyword>
<keyword evidence="6" id="KW-1185">Reference proteome</keyword>